<dbReference type="Pfam" id="PF11327">
    <property type="entry name" value="Egh16-like"/>
    <property type="match status" value="1"/>
</dbReference>
<feature type="compositionally biased region" description="Acidic residues" evidence="1">
    <location>
        <begin position="484"/>
        <end position="496"/>
    </location>
</feature>
<dbReference type="InterPro" id="IPR021476">
    <property type="entry name" value="Egh16-like"/>
</dbReference>
<evidence type="ECO:0000256" key="2">
    <source>
        <dbReference type="SAM" id="SignalP"/>
    </source>
</evidence>
<feature type="compositionally biased region" description="Acidic residues" evidence="1">
    <location>
        <begin position="571"/>
        <end position="584"/>
    </location>
</feature>
<feature type="chain" id="PRO_5043855364" evidence="2">
    <location>
        <begin position="24"/>
        <end position="584"/>
    </location>
</feature>
<evidence type="ECO:0000256" key="1">
    <source>
        <dbReference type="SAM" id="MobiDB-lite"/>
    </source>
</evidence>
<comment type="caution">
    <text evidence="3">The sequence shown here is derived from an EMBL/GenBank/DDBJ whole genome shotgun (WGS) entry which is preliminary data.</text>
</comment>
<keyword evidence="4" id="KW-1185">Reference proteome</keyword>
<feature type="signal peptide" evidence="2">
    <location>
        <begin position="1"/>
        <end position="23"/>
    </location>
</feature>
<protein>
    <submittedName>
        <fullName evidence="3">Uncharacterized protein</fullName>
    </submittedName>
</protein>
<evidence type="ECO:0000313" key="4">
    <source>
        <dbReference type="Proteomes" id="UP001370758"/>
    </source>
</evidence>
<proteinExistence type="predicted"/>
<feature type="compositionally biased region" description="Basic and acidic residues" evidence="1">
    <location>
        <begin position="503"/>
        <end position="513"/>
    </location>
</feature>
<reference evidence="3 4" key="1">
    <citation type="submission" date="2023-08" db="EMBL/GenBank/DDBJ databases">
        <authorList>
            <person name="Palmer J.M."/>
        </authorList>
    </citation>
    <scope>NUCLEOTIDE SEQUENCE [LARGE SCALE GENOMIC DNA]</scope>
    <source>
        <strain evidence="3 4">TWF481</strain>
    </source>
</reference>
<sequence length="584" mass="62830">MHFSTLFTTATVVLVGMSDIVSGHCVFIDAWGSARPAYHGHGAGFMFDTPRKGNHLFPHQRDITVFDQTVRHTKWNKKYLPNGCGVTGQSVVHWYQKNNPAQLKKKKAQWVVSQKAPAGAFIDIKNIIDKMAWWEKQKTNRVCLATKRKGLAIGMPKVVPGGTLTIVAYQVNIDGAGPFHCKLSSNAHPSNWVTVPVTSCKWKGKHGKNCPGHVKTSFNWGTVGKTMTFTVKMPHNLNCVGKSSNGKSNICIVRCENVAVNGPFGGCIPVEQIRATPQVVRPPTPVRPPVGAVTRYVTVLAPPRPPPVRVTTVTEQQVVIYVIRNGVRVPITLKRGATLTLPAQPVVTTTITAPKTVIYIVRDGVRKPYTATKGEKVVLTEAPPLAVTTVAEPKTIVLIVKDGTTITSTATKGQTIYVPAATPTTITVTEPKSVIYIVKDGATITTTVTKGETVVVTSTASPVVSTVVETATGTPDAGGKSGEEGEPEGDKEEGGDGEAGGKVAEEPEDKNNEIESEEGGEADQKPTDEEIEAAIGGEDISDEEREALKNEKVSKEDKEDLDEAGKAKEEEPTEEPTEDSESYF</sequence>
<dbReference type="PANTHER" id="PTHR34618:SF3">
    <property type="entry name" value="GEGH 16 PROTEIN"/>
    <property type="match status" value="1"/>
</dbReference>
<dbReference type="Proteomes" id="UP001370758">
    <property type="component" value="Unassembled WGS sequence"/>
</dbReference>
<dbReference type="AlphaFoldDB" id="A0AAV9WKW4"/>
<dbReference type="PANTHER" id="PTHR34618">
    <property type="entry name" value="SURFACE PROTEIN MAS1, PUTATIVE-RELATED"/>
    <property type="match status" value="1"/>
</dbReference>
<accession>A0AAV9WKW4</accession>
<keyword evidence="2" id="KW-0732">Signal</keyword>
<gene>
    <name evidence="3" type="ORF">TWF481_004893</name>
</gene>
<dbReference type="EMBL" id="JAVHJL010000002">
    <property type="protein sequence ID" value="KAK6510180.1"/>
    <property type="molecule type" value="Genomic_DNA"/>
</dbReference>
<name>A0AAV9WKW4_9PEZI</name>
<feature type="region of interest" description="Disordered" evidence="1">
    <location>
        <begin position="466"/>
        <end position="584"/>
    </location>
</feature>
<feature type="compositionally biased region" description="Basic and acidic residues" evidence="1">
    <location>
        <begin position="546"/>
        <end position="570"/>
    </location>
</feature>
<organism evidence="3 4">
    <name type="scientific">Arthrobotrys musiformis</name>
    <dbReference type="NCBI Taxonomy" id="47236"/>
    <lineage>
        <taxon>Eukaryota</taxon>
        <taxon>Fungi</taxon>
        <taxon>Dikarya</taxon>
        <taxon>Ascomycota</taxon>
        <taxon>Pezizomycotina</taxon>
        <taxon>Orbiliomycetes</taxon>
        <taxon>Orbiliales</taxon>
        <taxon>Orbiliaceae</taxon>
        <taxon>Arthrobotrys</taxon>
    </lineage>
</organism>
<evidence type="ECO:0000313" key="3">
    <source>
        <dbReference type="EMBL" id="KAK6510180.1"/>
    </source>
</evidence>